<dbReference type="InterPro" id="IPR052201">
    <property type="entry name" value="LRR-containing_regulator"/>
</dbReference>
<keyword evidence="2" id="KW-0677">Repeat</keyword>
<evidence type="ECO:0000313" key="8">
    <source>
        <dbReference type="Proteomes" id="UP000789572"/>
    </source>
</evidence>
<dbReference type="PROSITE" id="PS50145">
    <property type="entry name" value="ZF_TRAF"/>
    <property type="match status" value="1"/>
</dbReference>
<dbReference type="GO" id="GO:0008270">
    <property type="term" value="F:zinc ion binding"/>
    <property type="evidence" value="ECO:0007669"/>
    <property type="project" value="UniProtKB-KW"/>
</dbReference>
<dbReference type="SMART" id="SM00368">
    <property type="entry name" value="LRR_RI"/>
    <property type="match status" value="8"/>
</dbReference>
<keyword evidence="3 5" id="KW-0863">Zinc-finger</keyword>
<keyword evidence="4 5" id="KW-0862">Zinc</keyword>
<dbReference type="Pfam" id="PF13516">
    <property type="entry name" value="LRR_6"/>
    <property type="match status" value="7"/>
</dbReference>
<keyword evidence="1 5" id="KW-0479">Metal-binding</keyword>
<comment type="caution">
    <text evidence="7">The sequence shown here is derived from an EMBL/GenBank/DDBJ whole genome shotgun (WGS) entry which is preliminary data.</text>
</comment>
<dbReference type="Gene3D" id="3.80.10.10">
    <property type="entry name" value="Ribonuclease Inhibitor"/>
    <property type="match status" value="2"/>
</dbReference>
<dbReference type="EMBL" id="CAJVPJ010000468">
    <property type="protein sequence ID" value="CAG8528044.1"/>
    <property type="molecule type" value="Genomic_DNA"/>
</dbReference>
<evidence type="ECO:0000259" key="6">
    <source>
        <dbReference type="PROSITE" id="PS50145"/>
    </source>
</evidence>
<feature type="domain" description="TRAF-type" evidence="6">
    <location>
        <begin position="108"/>
        <end position="160"/>
    </location>
</feature>
<dbReference type="SUPFAM" id="SSF49599">
    <property type="entry name" value="TRAF domain-like"/>
    <property type="match status" value="2"/>
</dbReference>
<sequence>WHLPSQTLEECYMLGLMIPATRTERSSQNAVVREEFKYVKPDSISEDYVCPICHEVFDSVKRTRRSPCQECELQNASKTQNELDCLEVFCPYSPECEWQGTRAELRCHLQVDCQYAPVNCNEHEDHPDCKEVLPRKNIEKHRQECAYKMIGCPLRCFKKFYSCERAEAHCRDECINRETKCVLCNQTFLFHQLHDHDSVCHRKIITCPHRNILGSFGGCNEQFERRNLPTHLNGCKFEQFKEVFCGINLYMMTLERKIELLQRGYKEELTALSTLKLHAIDVKGSEQLHNILKYNPAVRCLHLVDFQPGCAWQLLTEVIASSETIVTLNLQGSEIEKVGAVLLSKALRNNTTVQSLILTENDVGDQGIEFIYKFLEVNKTLRHIDLSGNVITDKGAELLSRALEVNFTLESLDLSWNNIRSKGVEMLSAALSGPQSNLHNLDLNHNDFGYKGAEYLATSLETNKSLKSLDINHCKLGNKGIESLAKALEKNTSLQKLVLSGNSIDDRGVESLSNGLLLNTSLQVLNLDDNVIGDIGAEYVIKAMDKAAVAFTQSIGSNNIARTVYLRRNQISRHGLRIATKGMKLVHVVTDRGEW</sequence>
<dbReference type="Gene3D" id="3.30.40.10">
    <property type="entry name" value="Zinc/RING finger domain, C3HC4 (zinc finger)"/>
    <property type="match status" value="3"/>
</dbReference>
<reference evidence="7" key="1">
    <citation type="submission" date="2021-06" db="EMBL/GenBank/DDBJ databases">
        <authorList>
            <person name="Kallberg Y."/>
            <person name="Tangrot J."/>
            <person name="Rosling A."/>
        </authorList>
    </citation>
    <scope>NUCLEOTIDE SEQUENCE</scope>
    <source>
        <strain evidence="7">IA702</strain>
    </source>
</reference>
<dbReference type="SUPFAM" id="SSF52047">
    <property type="entry name" value="RNI-like"/>
    <property type="match status" value="1"/>
</dbReference>
<dbReference type="InterPro" id="IPR013083">
    <property type="entry name" value="Znf_RING/FYVE/PHD"/>
</dbReference>
<feature type="zinc finger region" description="TRAF-type" evidence="5">
    <location>
        <begin position="108"/>
        <end position="160"/>
    </location>
</feature>
<evidence type="ECO:0000256" key="3">
    <source>
        <dbReference type="ARBA" id="ARBA00022771"/>
    </source>
</evidence>
<evidence type="ECO:0000256" key="2">
    <source>
        <dbReference type="ARBA" id="ARBA00022737"/>
    </source>
</evidence>
<dbReference type="InterPro" id="IPR001293">
    <property type="entry name" value="Znf_TRAF"/>
</dbReference>
<dbReference type="OrthoDB" id="2314736at2759"/>
<gene>
    <name evidence="7" type="ORF">POCULU_LOCUS3917</name>
</gene>
<proteinExistence type="predicted"/>
<feature type="non-terminal residue" evidence="7">
    <location>
        <position position="1"/>
    </location>
</feature>
<organism evidence="7 8">
    <name type="scientific">Paraglomus occultum</name>
    <dbReference type="NCBI Taxonomy" id="144539"/>
    <lineage>
        <taxon>Eukaryota</taxon>
        <taxon>Fungi</taxon>
        <taxon>Fungi incertae sedis</taxon>
        <taxon>Mucoromycota</taxon>
        <taxon>Glomeromycotina</taxon>
        <taxon>Glomeromycetes</taxon>
        <taxon>Paraglomerales</taxon>
        <taxon>Paraglomeraceae</taxon>
        <taxon>Paraglomus</taxon>
    </lineage>
</organism>
<dbReference type="InterPro" id="IPR001611">
    <property type="entry name" value="Leu-rich_rpt"/>
</dbReference>
<evidence type="ECO:0000256" key="5">
    <source>
        <dbReference type="PROSITE-ProRule" id="PRU00207"/>
    </source>
</evidence>
<evidence type="ECO:0000256" key="1">
    <source>
        <dbReference type="ARBA" id="ARBA00022723"/>
    </source>
</evidence>
<dbReference type="AlphaFoldDB" id="A0A9N9AFA5"/>
<dbReference type="PANTHER" id="PTHR24111">
    <property type="entry name" value="LEUCINE-RICH REPEAT-CONTAINING PROTEIN 34"/>
    <property type="match status" value="1"/>
</dbReference>
<name>A0A9N9AFA5_9GLOM</name>
<protein>
    <submittedName>
        <fullName evidence="7">1584_t:CDS:1</fullName>
    </submittedName>
</protein>
<dbReference type="Proteomes" id="UP000789572">
    <property type="component" value="Unassembled WGS sequence"/>
</dbReference>
<dbReference type="PANTHER" id="PTHR24111:SF0">
    <property type="entry name" value="LEUCINE-RICH REPEAT-CONTAINING PROTEIN"/>
    <property type="match status" value="1"/>
</dbReference>
<evidence type="ECO:0000313" key="7">
    <source>
        <dbReference type="EMBL" id="CAG8528044.1"/>
    </source>
</evidence>
<dbReference type="InterPro" id="IPR032675">
    <property type="entry name" value="LRR_dom_sf"/>
</dbReference>
<keyword evidence="8" id="KW-1185">Reference proteome</keyword>
<accession>A0A9N9AFA5</accession>
<evidence type="ECO:0000256" key="4">
    <source>
        <dbReference type="ARBA" id="ARBA00022833"/>
    </source>
</evidence>